<keyword evidence="5" id="KW-0804">Transcription</keyword>
<dbReference type="Pfam" id="PF08281">
    <property type="entry name" value="Sigma70_r4_2"/>
    <property type="match status" value="1"/>
</dbReference>
<dbReference type="PANTHER" id="PTHR30173:SF43">
    <property type="entry name" value="ECF RNA POLYMERASE SIGMA FACTOR SIGI-RELATED"/>
    <property type="match status" value="1"/>
</dbReference>
<dbReference type="Gene3D" id="1.10.1740.10">
    <property type="match status" value="1"/>
</dbReference>
<keyword evidence="3" id="KW-0805">Transcription regulation</keyword>
<dbReference type="Pfam" id="PF04542">
    <property type="entry name" value="Sigma70_r2"/>
    <property type="match status" value="1"/>
</dbReference>
<gene>
    <name evidence="8" type="primary">sigJ_4</name>
    <name evidence="8" type="ORF">GCM10009802_60820</name>
</gene>
<dbReference type="InterPro" id="IPR032710">
    <property type="entry name" value="NTF2-like_dom_sf"/>
</dbReference>
<evidence type="ECO:0000256" key="3">
    <source>
        <dbReference type="ARBA" id="ARBA00023015"/>
    </source>
</evidence>
<comment type="subunit">
    <text evidence="2">Interacts transiently with the RNA polymerase catalytic core formed by RpoA, RpoB, RpoC and RpoZ (2 alpha, 1 beta, 1 beta' and 1 omega subunit) to form the RNA polymerase holoenzyme that can initiate transcription.</text>
</comment>
<dbReference type="Gene3D" id="3.10.450.50">
    <property type="match status" value="1"/>
</dbReference>
<dbReference type="InterPro" id="IPR013249">
    <property type="entry name" value="RNA_pol_sigma70_r4_t2"/>
</dbReference>
<evidence type="ECO:0000259" key="7">
    <source>
        <dbReference type="Pfam" id="PF08281"/>
    </source>
</evidence>
<dbReference type="InterPro" id="IPR052704">
    <property type="entry name" value="ECF_Sigma-70_Domain"/>
</dbReference>
<dbReference type="InterPro" id="IPR036388">
    <property type="entry name" value="WH-like_DNA-bd_sf"/>
</dbReference>
<name>A0ABN1ZTR3_9ACTN</name>
<comment type="similarity">
    <text evidence="1">Belongs to the sigma-70 factor family. ECF subfamily.</text>
</comment>
<dbReference type="CDD" id="cd06171">
    <property type="entry name" value="Sigma70_r4"/>
    <property type="match status" value="1"/>
</dbReference>
<keyword evidence="9" id="KW-1185">Reference proteome</keyword>
<dbReference type="SUPFAM" id="SSF54427">
    <property type="entry name" value="NTF2-like"/>
    <property type="match status" value="1"/>
</dbReference>
<dbReference type="SUPFAM" id="SSF88659">
    <property type="entry name" value="Sigma3 and sigma4 domains of RNA polymerase sigma factors"/>
    <property type="match status" value="1"/>
</dbReference>
<dbReference type="Gene3D" id="1.10.10.10">
    <property type="entry name" value="Winged helix-like DNA-binding domain superfamily/Winged helix DNA-binding domain"/>
    <property type="match status" value="1"/>
</dbReference>
<dbReference type="NCBIfam" id="TIGR02937">
    <property type="entry name" value="sigma70-ECF"/>
    <property type="match status" value="1"/>
</dbReference>
<evidence type="ECO:0000259" key="6">
    <source>
        <dbReference type="Pfam" id="PF04542"/>
    </source>
</evidence>
<evidence type="ECO:0000256" key="4">
    <source>
        <dbReference type="ARBA" id="ARBA00023082"/>
    </source>
</evidence>
<dbReference type="SUPFAM" id="SSF88946">
    <property type="entry name" value="Sigma2 domain of RNA polymerase sigma factors"/>
    <property type="match status" value="1"/>
</dbReference>
<feature type="domain" description="RNA polymerase sigma factor 70 region 4 type 2" evidence="7">
    <location>
        <begin position="123"/>
        <end position="175"/>
    </location>
</feature>
<evidence type="ECO:0000256" key="5">
    <source>
        <dbReference type="ARBA" id="ARBA00023163"/>
    </source>
</evidence>
<dbReference type="EMBL" id="BAAAPF010000358">
    <property type="protein sequence ID" value="GAA1504209.1"/>
    <property type="molecule type" value="Genomic_DNA"/>
</dbReference>
<feature type="domain" description="RNA polymerase sigma-70 region 2" evidence="6">
    <location>
        <begin position="13"/>
        <end position="77"/>
    </location>
</feature>
<keyword evidence="4" id="KW-0731">Sigma factor</keyword>
<reference evidence="8 9" key="1">
    <citation type="journal article" date="2019" name="Int. J. Syst. Evol. Microbiol.">
        <title>The Global Catalogue of Microorganisms (GCM) 10K type strain sequencing project: providing services to taxonomists for standard genome sequencing and annotation.</title>
        <authorList>
            <consortium name="The Broad Institute Genomics Platform"/>
            <consortium name="The Broad Institute Genome Sequencing Center for Infectious Disease"/>
            <person name="Wu L."/>
            <person name="Ma J."/>
        </authorList>
    </citation>
    <scope>NUCLEOTIDE SEQUENCE [LARGE SCALE GENOMIC DNA]</scope>
    <source>
        <strain evidence="8 9">JCM 15481</strain>
    </source>
</reference>
<dbReference type="InterPro" id="IPR013324">
    <property type="entry name" value="RNA_pol_sigma_r3/r4-like"/>
</dbReference>
<evidence type="ECO:0000256" key="1">
    <source>
        <dbReference type="ARBA" id="ARBA00010641"/>
    </source>
</evidence>
<evidence type="ECO:0000313" key="8">
    <source>
        <dbReference type="EMBL" id="GAA1504209.1"/>
    </source>
</evidence>
<evidence type="ECO:0000313" key="9">
    <source>
        <dbReference type="Proteomes" id="UP001500443"/>
    </source>
</evidence>
<dbReference type="InterPro" id="IPR013325">
    <property type="entry name" value="RNA_pol_sigma_r2"/>
</dbReference>
<accession>A0ABN1ZTR3</accession>
<dbReference type="InterPro" id="IPR007627">
    <property type="entry name" value="RNA_pol_sigma70_r2"/>
</dbReference>
<dbReference type="NCBIfam" id="NF007214">
    <property type="entry name" value="PRK09636.1"/>
    <property type="match status" value="1"/>
</dbReference>
<proteinExistence type="inferred from homology"/>
<dbReference type="Proteomes" id="UP001500443">
    <property type="component" value="Unassembled WGS sequence"/>
</dbReference>
<evidence type="ECO:0000256" key="2">
    <source>
        <dbReference type="ARBA" id="ARBA00011344"/>
    </source>
</evidence>
<protein>
    <submittedName>
        <fullName evidence="8">RNA polymerase sigma factor SigJ</fullName>
    </submittedName>
</protein>
<organism evidence="8 9">
    <name type="scientific">Streptomyces synnematoformans</name>
    <dbReference type="NCBI Taxonomy" id="415721"/>
    <lineage>
        <taxon>Bacteria</taxon>
        <taxon>Bacillati</taxon>
        <taxon>Actinomycetota</taxon>
        <taxon>Actinomycetes</taxon>
        <taxon>Kitasatosporales</taxon>
        <taxon>Streptomycetaceae</taxon>
        <taxon>Streptomyces</taxon>
    </lineage>
</organism>
<dbReference type="InterPro" id="IPR014284">
    <property type="entry name" value="RNA_pol_sigma-70_dom"/>
</dbReference>
<dbReference type="PANTHER" id="PTHR30173">
    <property type="entry name" value="SIGMA 19 FACTOR"/>
    <property type="match status" value="1"/>
</dbReference>
<comment type="caution">
    <text evidence="8">The sequence shown here is derived from an EMBL/GenBank/DDBJ whole genome shotgun (WGS) entry which is preliminary data.</text>
</comment>
<sequence>MTVPQDDGLARAFEKERPRLLRVAYTTTGSLAEAEDCVQESWLRLRRVPDPGAIRDLRGWLTTVVGRLALDALGSARSRRERYVGTWLPEPLVEPAVAGTAGTAGSAVPDPAEQVTLDESVSMALLVVLDELSPAQRTAFLLHDVFGLSFERVAEVVGRTPGAVRQLASRARRHIEQSRPPAPAPRAEQRRLVHAFAAACQEGDLEALVRVLDPEVTWRGDGGGLVASLPGAVRGADRVARGLVSFGGGALPPGTLRVVTVNGAAGLLLYGPEGEVSVAAFTVDGGRITAIDVQRNPEKLTSVRFPEA</sequence>